<comment type="caution">
    <text evidence="2">The sequence shown here is derived from an EMBL/GenBank/DDBJ whole genome shotgun (WGS) entry which is preliminary data.</text>
</comment>
<dbReference type="EMBL" id="NKFA01000027">
    <property type="protein sequence ID" value="OXI35766.1"/>
    <property type="molecule type" value="Genomic_DNA"/>
</dbReference>
<organism evidence="2 3">
    <name type="scientific">Burkholderia aenigmatica</name>
    <dbReference type="NCBI Taxonomy" id="2015348"/>
    <lineage>
        <taxon>Bacteria</taxon>
        <taxon>Pseudomonadati</taxon>
        <taxon>Pseudomonadota</taxon>
        <taxon>Betaproteobacteria</taxon>
        <taxon>Burkholderiales</taxon>
        <taxon>Burkholderiaceae</taxon>
        <taxon>Burkholderia</taxon>
        <taxon>Burkholderia cepacia complex</taxon>
    </lineage>
</organism>
<reference evidence="3" key="1">
    <citation type="submission" date="2017-06" db="EMBL/GenBank/DDBJ databases">
        <authorList>
            <person name="LiPuma J."/>
            <person name="Spilker T."/>
        </authorList>
    </citation>
    <scope>NUCLEOTIDE SEQUENCE [LARGE SCALE GENOMIC DNA]</scope>
    <source>
        <strain evidence="3">AU17325</strain>
    </source>
</reference>
<dbReference type="PROSITE" id="PS51257">
    <property type="entry name" value="PROKAR_LIPOPROTEIN"/>
    <property type="match status" value="1"/>
</dbReference>
<reference evidence="2 3" key="2">
    <citation type="submission" date="2017-08" db="EMBL/GenBank/DDBJ databases">
        <title>WGS of novel Burkholderia cepaca complex species.</title>
        <authorList>
            <person name="Lipuma J."/>
            <person name="Spilker T."/>
        </authorList>
    </citation>
    <scope>NUCLEOTIDE SEQUENCE [LARGE SCALE GENOMIC DNA]</scope>
    <source>
        <strain evidence="2 3">AU17325</strain>
    </source>
</reference>
<feature type="signal peptide" evidence="1">
    <location>
        <begin position="1"/>
        <end position="25"/>
    </location>
</feature>
<dbReference type="Proteomes" id="UP000214600">
    <property type="component" value="Unassembled WGS sequence"/>
</dbReference>
<accession>A0A228I041</accession>
<feature type="chain" id="PRO_5013008487" description="Lipoprotein" evidence="1">
    <location>
        <begin position="26"/>
        <end position="372"/>
    </location>
</feature>
<name>A0A228I041_9BURK</name>
<dbReference type="AlphaFoldDB" id="A0A228I041"/>
<protein>
    <recommendedName>
        <fullName evidence="4">Lipoprotein</fullName>
    </recommendedName>
</protein>
<sequence>MIDRKPQPARVVAALTVSLLLGACATTSTIKPRPVVGPAYPFMQFDAQRALLAEAVAYTGPETRWRFVDSARHTSTAFPSGAGIQYMTFRSDNPDTIVIYAGQNAVARCTSGVAKGQACPRLTILLSTDGGQHFQRREIDLPALAHSISNNSGRHGGTPPFPVPAMVVERGILYIAAGGDAKPLVRVNGWRGDMTVLSTGEAVEHTTPLGRAYTWPEGIEVRRPVDKIGALKRGPVYLFAVALPAATQAPPDEPATGDASVADAPVCAYRRMRKASSLLPNLTAVPLVGSRLEQAPALPDFAMPAPMPYDQNDLYQASISETRRGELLDKWRTVYPEWVAAQPPVKRFTPRAMLELSAAKIDCGPDYPSKWD</sequence>
<evidence type="ECO:0000313" key="3">
    <source>
        <dbReference type="Proteomes" id="UP000214600"/>
    </source>
</evidence>
<evidence type="ECO:0000313" key="2">
    <source>
        <dbReference type="EMBL" id="OXI35766.1"/>
    </source>
</evidence>
<evidence type="ECO:0008006" key="4">
    <source>
        <dbReference type="Google" id="ProtNLM"/>
    </source>
</evidence>
<dbReference type="RefSeq" id="WP_089453899.1">
    <property type="nucleotide sequence ID" value="NZ_NKFA01000027.1"/>
</dbReference>
<gene>
    <name evidence="2" type="ORF">CFB84_35765</name>
</gene>
<evidence type="ECO:0000256" key="1">
    <source>
        <dbReference type="SAM" id="SignalP"/>
    </source>
</evidence>
<proteinExistence type="predicted"/>
<keyword evidence="1" id="KW-0732">Signal</keyword>
<dbReference type="OrthoDB" id="8994155at2"/>